<evidence type="ECO:0000313" key="2">
    <source>
        <dbReference type="EMBL" id="EIJ42383.1"/>
    </source>
</evidence>
<sequence length="146" mass="17684">MRKKISTACFIVHVSFFIELQRQLLRAFTRKFPNINDFELLLDFPRKGVVNIRTERWKFRKHGLGLYFRRKSLQPNYVVDMHTCFTNPYYIDSWRLFLFLESVNNNMTQNEITMILEKMVSKGILNAEKYGYQLKKKKSSQYRIVR</sequence>
<organism evidence="2 3">
    <name type="scientific">Beggiatoa alba B18LD</name>
    <dbReference type="NCBI Taxonomy" id="395493"/>
    <lineage>
        <taxon>Bacteria</taxon>
        <taxon>Pseudomonadati</taxon>
        <taxon>Pseudomonadota</taxon>
        <taxon>Gammaproteobacteria</taxon>
        <taxon>Thiotrichales</taxon>
        <taxon>Thiotrichaceae</taxon>
        <taxon>Beggiatoa</taxon>
    </lineage>
</organism>
<dbReference type="AlphaFoldDB" id="I3CFJ0"/>
<reference evidence="2 3" key="1">
    <citation type="submission" date="2011-11" db="EMBL/GenBank/DDBJ databases">
        <title>Improved High-Quality Draft sequence of Beggiatoa alba B18lD.</title>
        <authorList>
            <consortium name="US DOE Joint Genome Institute"/>
            <person name="Lucas S."/>
            <person name="Han J."/>
            <person name="Lapidus A."/>
            <person name="Cheng J.-F."/>
            <person name="Goodwin L."/>
            <person name="Pitluck S."/>
            <person name="Peters L."/>
            <person name="Mikhailova N."/>
            <person name="Held B."/>
            <person name="Detter J.C."/>
            <person name="Han C."/>
            <person name="Tapia R."/>
            <person name="Land M."/>
            <person name="Hauser L."/>
            <person name="Kyrpides N."/>
            <person name="Ivanova N."/>
            <person name="Pagani I."/>
            <person name="Samuel K."/>
            <person name="Teske A."/>
            <person name="Mueller J."/>
            <person name="Woyke T."/>
        </authorList>
    </citation>
    <scope>NUCLEOTIDE SEQUENCE [LARGE SCALE GENOMIC DNA]</scope>
    <source>
        <strain evidence="2 3">B18LD</strain>
    </source>
</reference>
<evidence type="ECO:0000259" key="1">
    <source>
        <dbReference type="Pfam" id="PF21837"/>
    </source>
</evidence>
<dbReference type="Proteomes" id="UP000005744">
    <property type="component" value="Unassembled WGS sequence"/>
</dbReference>
<protein>
    <recommendedName>
        <fullName evidence="1">DUF6896 domain-containing protein</fullName>
    </recommendedName>
</protein>
<dbReference type="eggNOG" id="ENOG5032WX6">
    <property type="taxonomic scope" value="Bacteria"/>
</dbReference>
<proteinExistence type="predicted"/>
<dbReference type="HOGENOM" id="CLU_2000273_0_0_6"/>
<keyword evidence="3" id="KW-1185">Reference proteome</keyword>
<dbReference type="Pfam" id="PF21837">
    <property type="entry name" value="DUF6896"/>
    <property type="match status" value="1"/>
</dbReference>
<feature type="domain" description="DUF6896" evidence="1">
    <location>
        <begin position="11"/>
        <end position="132"/>
    </location>
</feature>
<dbReference type="EMBL" id="JH600070">
    <property type="protein sequence ID" value="EIJ42383.1"/>
    <property type="molecule type" value="Genomic_DNA"/>
</dbReference>
<dbReference type="InterPro" id="IPR054191">
    <property type="entry name" value="DUF6896"/>
</dbReference>
<dbReference type="OrthoDB" id="6199278at2"/>
<evidence type="ECO:0000313" key="3">
    <source>
        <dbReference type="Proteomes" id="UP000005744"/>
    </source>
</evidence>
<gene>
    <name evidence="2" type="ORF">BegalDRAFT_1496</name>
</gene>
<accession>I3CFJ0</accession>
<name>I3CFJ0_9GAMM</name>
<dbReference type="RefSeq" id="WP_002685257.1">
    <property type="nucleotide sequence ID" value="NZ_JH600070.1"/>
</dbReference>